<reference evidence="2 3" key="1">
    <citation type="submission" date="2019-08" db="EMBL/GenBank/DDBJ databases">
        <title>Hyperibacter terrae gen. nov., sp. nov. and Hyperibacter viscosus sp. nov., two new members in the family Rhodospirillaceae isolated from the rhizosphere of Hypericum perforatum.</title>
        <authorList>
            <person name="Noviana Z."/>
        </authorList>
    </citation>
    <scope>NUCLEOTIDE SEQUENCE [LARGE SCALE GENOMIC DNA]</scope>
    <source>
        <strain evidence="2 3">R5959</strain>
    </source>
</reference>
<feature type="signal peptide" evidence="1">
    <location>
        <begin position="1"/>
        <end position="22"/>
    </location>
</feature>
<gene>
    <name evidence="2" type="ORF">FRZ61_16550</name>
</gene>
<dbReference type="Proteomes" id="UP000325797">
    <property type="component" value="Chromosome"/>
</dbReference>
<dbReference type="AlphaFoldDB" id="A0A5J6N499"/>
<evidence type="ECO:0000313" key="2">
    <source>
        <dbReference type="EMBL" id="QEX21726.1"/>
    </source>
</evidence>
<keyword evidence="1" id="KW-0732">Signal</keyword>
<evidence type="ECO:0000313" key="3">
    <source>
        <dbReference type="Proteomes" id="UP000325797"/>
    </source>
</evidence>
<feature type="chain" id="PRO_5023916212" evidence="1">
    <location>
        <begin position="23"/>
        <end position="105"/>
    </location>
</feature>
<keyword evidence="3" id="KW-1185">Reference proteome</keyword>
<dbReference type="KEGG" id="hadh:FRZ61_16550"/>
<sequence length="105" mass="11476">MLRSLIACFGLAFLLAAGPVLATEIPQEQLDADFKSCMQNCTQNFDQTKCTNFCKCNNEGAKAQFTYEEYQQLAKDLNSAALANADSLNKLKSIASSCKAKNLQP</sequence>
<organism evidence="2 3">
    <name type="scientific">Hypericibacter adhaerens</name>
    <dbReference type="NCBI Taxonomy" id="2602016"/>
    <lineage>
        <taxon>Bacteria</taxon>
        <taxon>Pseudomonadati</taxon>
        <taxon>Pseudomonadota</taxon>
        <taxon>Alphaproteobacteria</taxon>
        <taxon>Rhodospirillales</taxon>
        <taxon>Dongiaceae</taxon>
        <taxon>Hypericibacter</taxon>
    </lineage>
</organism>
<name>A0A5J6N499_9PROT</name>
<dbReference type="OrthoDB" id="7372280at2"/>
<dbReference type="EMBL" id="CP042582">
    <property type="protein sequence ID" value="QEX21726.1"/>
    <property type="molecule type" value="Genomic_DNA"/>
</dbReference>
<proteinExistence type="predicted"/>
<dbReference type="RefSeq" id="WP_151116478.1">
    <property type="nucleotide sequence ID" value="NZ_CP042582.1"/>
</dbReference>
<protein>
    <submittedName>
        <fullName evidence="2">Uncharacterized protein</fullName>
    </submittedName>
</protein>
<evidence type="ECO:0000256" key="1">
    <source>
        <dbReference type="SAM" id="SignalP"/>
    </source>
</evidence>
<accession>A0A5J6N499</accession>